<keyword evidence="7 8" id="KW-0472">Membrane</keyword>
<feature type="domain" description="ABC transporter" evidence="9">
    <location>
        <begin position="413"/>
        <end position="636"/>
    </location>
</feature>
<dbReference type="Gene3D" id="3.40.50.300">
    <property type="entry name" value="P-loop containing nucleotide triphosphate hydrolases"/>
    <property type="match status" value="2"/>
</dbReference>
<keyword evidence="4" id="KW-0547">Nucleotide-binding</keyword>
<keyword evidence="12" id="KW-1185">Reference proteome</keyword>
<keyword evidence="2" id="KW-0813">Transport</keyword>
<evidence type="ECO:0008006" key="13">
    <source>
        <dbReference type="Google" id="ProtNLM"/>
    </source>
</evidence>
<evidence type="ECO:0000313" key="11">
    <source>
        <dbReference type="EnsemblMetazoa" id="XP_050501655.1"/>
    </source>
</evidence>
<evidence type="ECO:0000256" key="8">
    <source>
        <dbReference type="SAM" id="Phobius"/>
    </source>
</evidence>
<dbReference type="CDD" id="cd03250">
    <property type="entry name" value="ABCC_MRP_domain1"/>
    <property type="match status" value="1"/>
</dbReference>
<feature type="transmembrane region" description="Helical" evidence="8">
    <location>
        <begin position="90"/>
        <end position="114"/>
    </location>
</feature>
<feature type="transmembrane region" description="Helical" evidence="8">
    <location>
        <begin position="134"/>
        <end position="154"/>
    </location>
</feature>
<dbReference type="PROSITE" id="PS50929">
    <property type="entry name" value="ABC_TM1F"/>
    <property type="match status" value="2"/>
</dbReference>
<dbReference type="Pfam" id="PF00005">
    <property type="entry name" value="ABC_tran"/>
    <property type="match status" value="2"/>
</dbReference>
<evidence type="ECO:0000256" key="7">
    <source>
        <dbReference type="ARBA" id="ARBA00023136"/>
    </source>
</evidence>
<feature type="transmembrane region" description="Helical" evidence="8">
    <location>
        <begin position="237"/>
        <end position="257"/>
    </location>
</feature>
<dbReference type="GeneID" id="114332627"/>
<dbReference type="SUPFAM" id="SSF90123">
    <property type="entry name" value="ABC transporter transmembrane region"/>
    <property type="match status" value="2"/>
</dbReference>
<keyword evidence="5" id="KW-0067">ATP-binding</keyword>
<dbReference type="CDD" id="cd03244">
    <property type="entry name" value="ABCC_MRP_domain2"/>
    <property type="match status" value="1"/>
</dbReference>
<dbReference type="InterPro" id="IPR003439">
    <property type="entry name" value="ABC_transporter-like_ATP-bd"/>
</dbReference>
<dbReference type="SUPFAM" id="SSF52540">
    <property type="entry name" value="P-loop containing nucleoside triphosphate hydrolases"/>
    <property type="match status" value="2"/>
</dbReference>
<feature type="transmembrane region" description="Helical" evidence="8">
    <location>
        <begin position="859"/>
        <end position="891"/>
    </location>
</feature>
<feature type="transmembrane region" description="Helical" evidence="8">
    <location>
        <begin position="212"/>
        <end position="231"/>
    </location>
</feature>
<dbReference type="SMART" id="SM00382">
    <property type="entry name" value="AAA"/>
    <property type="match status" value="2"/>
</dbReference>
<reference evidence="11" key="1">
    <citation type="submission" date="2025-05" db="UniProtKB">
        <authorList>
            <consortium name="EnsemblMetazoa"/>
        </authorList>
    </citation>
    <scope>IDENTIFICATION</scope>
</reference>
<feature type="transmembrane region" description="Helical" evidence="8">
    <location>
        <begin position="776"/>
        <end position="794"/>
    </location>
</feature>
<evidence type="ECO:0000259" key="9">
    <source>
        <dbReference type="PROSITE" id="PS50893"/>
    </source>
</evidence>
<protein>
    <recommendedName>
        <fullName evidence="13">Multidrug resistance-associated protein 4-like</fullName>
    </recommendedName>
</protein>
<dbReference type="RefSeq" id="XP_050501655.1">
    <property type="nucleotide sequence ID" value="XM_050645698.1"/>
</dbReference>
<evidence type="ECO:0000259" key="10">
    <source>
        <dbReference type="PROSITE" id="PS50929"/>
    </source>
</evidence>
<name>A0ABM5JUP3_DIAVI</name>
<evidence type="ECO:0000256" key="5">
    <source>
        <dbReference type="ARBA" id="ARBA00022840"/>
    </source>
</evidence>
<dbReference type="PANTHER" id="PTHR24223:SF415">
    <property type="entry name" value="FI20190P1"/>
    <property type="match status" value="1"/>
</dbReference>
<dbReference type="InterPro" id="IPR050173">
    <property type="entry name" value="ABC_transporter_C-like"/>
</dbReference>
<keyword evidence="3 8" id="KW-0812">Transmembrane</keyword>
<dbReference type="Pfam" id="PF00664">
    <property type="entry name" value="ABC_membrane"/>
    <property type="match status" value="2"/>
</dbReference>
<feature type="domain" description="ABC transmembrane type-1" evidence="10">
    <location>
        <begin position="104"/>
        <end position="365"/>
    </location>
</feature>
<feature type="transmembrane region" description="Helical" evidence="8">
    <location>
        <begin position="951"/>
        <end position="981"/>
    </location>
</feature>
<organism evidence="11 12">
    <name type="scientific">Diabrotica virgifera virgifera</name>
    <name type="common">western corn rootworm</name>
    <dbReference type="NCBI Taxonomy" id="50390"/>
    <lineage>
        <taxon>Eukaryota</taxon>
        <taxon>Metazoa</taxon>
        <taxon>Ecdysozoa</taxon>
        <taxon>Arthropoda</taxon>
        <taxon>Hexapoda</taxon>
        <taxon>Insecta</taxon>
        <taxon>Pterygota</taxon>
        <taxon>Neoptera</taxon>
        <taxon>Endopterygota</taxon>
        <taxon>Coleoptera</taxon>
        <taxon>Polyphaga</taxon>
        <taxon>Cucujiformia</taxon>
        <taxon>Chrysomeloidea</taxon>
        <taxon>Chrysomelidae</taxon>
        <taxon>Galerucinae</taxon>
        <taxon>Diabroticina</taxon>
        <taxon>Diabroticites</taxon>
        <taxon>Diabrotica</taxon>
    </lineage>
</organism>
<dbReference type="InterPro" id="IPR027417">
    <property type="entry name" value="P-loop_NTPase"/>
</dbReference>
<dbReference type="PROSITE" id="PS00211">
    <property type="entry name" value="ABC_TRANSPORTER_1"/>
    <property type="match status" value="1"/>
</dbReference>
<dbReference type="Gene3D" id="1.20.1560.10">
    <property type="entry name" value="ABC transporter type 1, transmembrane domain"/>
    <property type="match status" value="2"/>
</dbReference>
<dbReference type="InterPro" id="IPR036640">
    <property type="entry name" value="ABC1_TM_sf"/>
</dbReference>
<evidence type="ECO:0000313" key="12">
    <source>
        <dbReference type="Proteomes" id="UP001652700"/>
    </source>
</evidence>
<evidence type="ECO:0000256" key="1">
    <source>
        <dbReference type="ARBA" id="ARBA00004141"/>
    </source>
</evidence>
<dbReference type="InterPro" id="IPR003593">
    <property type="entry name" value="AAA+_ATPase"/>
</dbReference>
<feature type="transmembrane region" description="Helical" evidence="8">
    <location>
        <begin position="364"/>
        <end position="382"/>
    </location>
</feature>
<keyword evidence="6 8" id="KW-1133">Transmembrane helix</keyword>
<dbReference type="InterPro" id="IPR011527">
    <property type="entry name" value="ABC1_TM_dom"/>
</dbReference>
<dbReference type="InterPro" id="IPR044746">
    <property type="entry name" value="ABCC_6TM_D1"/>
</dbReference>
<evidence type="ECO:0000256" key="3">
    <source>
        <dbReference type="ARBA" id="ARBA00022692"/>
    </source>
</evidence>
<evidence type="ECO:0000256" key="6">
    <source>
        <dbReference type="ARBA" id="ARBA00022989"/>
    </source>
</evidence>
<sequence length="1330" mass="149981">MDSTKKHNNPSPQISANFLSKIFFCWIFPLFKTGFKKKLQPSDIYNTLNSDTCHATINTLQRHWENELMLHKAGKKDKPSLKLALFKTYAFPYSLQGVMVFLQVVLIKTLQPLVLAELLKYFDKTQKYDMFGEYSGWILGTATVFLAFIFALSYHHSTLGSQRIGMRARAACSALVYRKLLKLSQASLNKTPGGKLVNLLSNDLQRFDIASMYLNFIWVMPFQAAICFYIMYRSVGIAALAGTAFMLFEGIVMQGYLSRLQGTLRSKIAEKTDFRVKLMNELVAGIKVIKMYAWENYFAKVVETARTEEVRLISKTSAIKGLSLAFIVVTERIALYLTVITFVLLGHQISADKVFLSAQLYNSLQLYSCIMFPYALAGYAEVKVSLRRLEQFLLLEENNVQVQNTVVQQIGTIQAIEACATWNEDLKDDTLNNLNLKLIAGKLCCVVGTVGSGKSSLLQMLLGELPIKSGQLEVSGDLSYASQEPWLFVSSVRENILFGKPYIKNRYDEVVQVCALETDFQQFPFGDKTIVEERGVSLSGGQRARLNLARAVYTSADIYLLDDPLSAVDTRVGKHLFEKCIKGFLGSKTRILVTHQLQFLKDADVIIVFEKGKIKKMGTFDELSEDYLKSLQENRSEEQIEDEKKDVSLNTRKQSNMEEIKQVLSQNEEGPKENNEETCEGSIPFSTYGKYFRFGTSCFGFCFMVILFVLAQAASNAGDLWVTYWVNTVAANSTTTPPLEIVVANNTSSGNYSKYNYSVVGENIPLEERFTHDSNYYIIIYSVTICLAVFLTPIRSLNFYRIIMNASRNLHNSMFSKILEAPMRFFDTNPSGRILNRFSNDMGIIDELLPKAMLDGTQVLLVLVGILVLVFIKILWMIIPAVVIGILFYYLRLFFLKTTQDVKRLEGVSRAPVYSHVIATLDGMTTIRASKCEDMVIQEFDGLMDNSSGAWYLYIASCEVFGFYLDCISTVFIAIVTYQFLIFDNPDPSSAGNAGLVLSQCLILTGMLQMGVRQTAEVANNMTSVERVLEYTTLEKETEGKKQLSVNNLIPRYKSLDKDWPQAGEVEFKDVFLRYTLESAPVLKNLNLVFRAGEKIGVVGRTGAGKSSLVSALFRLSPLEGSVKVDGVDTVNIELSKLRSTISIIPQEPVLFSATVRYNLDPFNTVSDEQIWDALEKVELKHSITDLEMEIREGGSNFSTGQRQLMCLARAIVRNNKILVLDEATANVDPSTDALIQKTIRKNFKYCTVITIAHRLNTIMDSDKVLVMDAGQAVEFEHPHILLKDYEGYFSRMLKETGTATEKALKKIAEEHYRQLFLDEQELKLLRSEK</sequence>
<evidence type="ECO:0000256" key="2">
    <source>
        <dbReference type="ARBA" id="ARBA00022448"/>
    </source>
</evidence>
<dbReference type="PANTHER" id="PTHR24223">
    <property type="entry name" value="ATP-BINDING CASSETTE SUB-FAMILY C"/>
    <property type="match status" value="1"/>
</dbReference>
<dbReference type="EnsemblMetazoa" id="XM_050645698.1">
    <property type="protein sequence ID" value="XP_050501655.1"/>
    <property type="gene ID" value="LOC114332627"/>
</dbReference>
<evidence type="ECO:0000256" key="4">
    <source>
        <dbReference type="ARBA" id="ARBA00022741"/>
    </source>
</evidence>
<feature type="domain" description="ABC transporter" evidence="9">
    <location>
        <begin position="1066"/>
        <end position="1295"/>
    </location>
</feature>
<dbReference type="CDD" id="cd18579">
    <property type="entry name" value="ABC_6TM_ABCC_D1"/>
    <property type="match status" value="1"/>
</dbReference>
<dbReference type="Proteomes" id="UP001652700">
    <property type="component" value="Unplaced"/>
</dbReference>
<feature type="domain" description="ABC transmembrane type-1" evidence="10">
    <location>
        <begin position="703"/>
        <end position="1020"/>
    </location>
</feature>
<dbReference type="InterPro" id="IPR017871">
    <property type="entry name" value="ABC_transporter-like_CS"/>
</dbReference>
<feature type="transmembrane region" description="Helical" evidence="8">
    <location>
        <begin position="321"/>
        <end position="344"/>
    </location>
</feature>
<feature type="transmembrane region" description="Helical" evidence="8">
    <location>
        <begin position="691"/>
        <end position="714"/>
    </location>
</feature>
<dbReference type="PROSITE" id="PS50893">
    <property type="entry name" value="ABC_TRANSPORTER_2"/>
    <property type="match status" value="2"/>
</dbReference>
<proteinExistence type="predicted"/>
<comment type="subcellular location">
    <subcellularLocation>
        <location evidence="1">Membrane</location>
        <topology evidence="1">Multi-pass membrane protein</topology>
    </subcellularLocation>
</comment>
<accession>A0ABM5JUP3</accession>